<evidence type="ECO:0000256" key="4">
    <source>
        <dbReference type="ARBA" id="ARBA00022827"/>
    </source>
</evidence>
<evidence type="ECO:0000313" key="8">
    <source>
        <dbReference type="Proteomes" id="UP000653305"/>
    </source>
</evidence>
<dbReference type="GO" id="GO:0050660">
    <property type="term" value="F:flavin adenine dinucleotide binding"/>
    <property type="evidence" value="ECO:0007669"/>
    <property type="project" value="InterPro"/>
</dbReference>
<dbReference type="InterPro" id="IPR016164">
    <property type="entry name" value="FAD-linked_Oxase-like_C"/>
</dbReference>
<evidence type="ECO:0000259" key="6">
    <source>
        <dbReference type="Pfam" id="PF09265"/>
    </source>
</evidence>
<dbReference type="SUPFAM" id="SSF55103">
    <property type="entry name" value="FAD-linked oxidases, C-terminal domain"/>
    <property type="match status" value="1"/>
</dbReference>
<sequence length="224" mass="26388">MWKQYRIGALLKNHNILYSIELAIYYDNQTAKTINEEFQTLHKKLNFIKGLNFSKDASFFNFLDRVGNLDIPTRGSLQPHPWLNLFIPKSRIFDFNERVLVGMLPRRLSQTPGIFIFYPLNNKRWDDRMSAVTPEVTPADKDVIYTLGLLHSAQHGEYRIYDAFNNDVLDVCKKAGINVKQYLPNYKTKEEWISHFGFKWETFYNRKNLFDPRKILSPGQGIFN</sequence>
<evidence type="ECO:0000256" key="1">
    <source>
        <dbReference type="ARBA" id="ARBA00001974"/>
    </source>
</evidence>
<comment type="cofactor">
    <cofactor evidence="1">
        <name>FAD</name>
        <dbReference type="ChEBI" id="CHEBI:57692"/>
    </cofactor>
</comment>
<keyword evidence="5" id="KW-0560">Oxidoreductase</keyword>
<gene>
    <name evidence="7" type="ORF">PHJA_000167400</name>
</gene>
<dbReference type="OrthoDB" id="415825at2759"/>
<dbReference type="Pfam" id="PF09265">
    <property type="entry name" value="Cytokin-bind"/>
    <property type="match status" value="1"/>
</dbReference>
<dbReference type="PANTHER" id="PTHR13878:SF127">
    <property type="entry name" value="CYTOKININ DEHYDROGENASE 3"/>
    <property type="match status" value="1"/>
</dbReference>
<comment type="caution">
    <text evidence="7">The sequence shown here is derived from an EMBL/GenBank/DDBJ whole genome shotgun (WGS) entry which is preliminary data.</text>
</comment>
<name>A0A830AZ51_9LAMI</name>
<evidence type="ECO:0000256" key="3">
    <source>
        <dbReference type="ARBA" id="ARBA00022630"/>
    </source>
</evidence>
<dbReference type="GO" id="GO:0009690">
    <property type="term" value="P:cytokinin metabolic process"/>
    <property type="evidence" value="ECO:0007669"/>
    <property type="project" value="InterPro"/>
</dbReference>
<keyword evidence="8" id="KW-1185">Reference proteome</keyword>
<evidence type="ECO:0000256" key="2">
    <source>
        <dbReference type="ARBA" id="ARBA00005466"/>
    </source>
</evidence>
<dbReference type="InterPro" id="IPR050432">
    <property type="entry name" value="FAD-linked_Oxidoreductases_BP"/>
</dbReference>
<organism evidence="7 8">
    <name type="scientific">Phtheirospermum japonicum</name>
    <dbReference type="NCBI Taxonomy" id="374723"/>
    <lineage>
        <taxon>Eukaryota</taxon>
        <taxon>Viridiplantae</taxon>
        <taxon>Streptophyta</taxon>
        <taxon>Embryophyta</taxon>
        <taxon>Tracheophyta</taxon>
        <taxon>Spermatophyta</taxon>
        <taxon>Magnoliopsida</taxon>
        <taxon>eudicotyledons</taxon>
        <taxon>Gunneridae</taxon>
        <taxon>Pentapetalae</taxon>
        <taxon>asterids</taxon>
        <taxon>lamiids</taxon>
        <taxon>Lamiales</taxon>
        <taxon>Orobanchaceae</taxon>
        <taxon>Orobanchaceae incertae sedis</taxon>
        <taxon>Phtheirospermum</taxon>
    </lineage>
</organism>
<protein>
    <submittedName>
        <fullName evidence="7">Cytokinin dehydrogenase 2</fullName>
    </submittedName>
</protein>
<reference evidence="7" key="1">
    <citation type="submission" date="2020-07" db="EMBL/GenBank/DDBJ databases">
        <title>Ethylene signaling mediates host invasion by parasitic plants.</title>
        <authorList>
            <person name="Yoshida S."/>
        </authorList>
    </citation>
    <scope>NUCLEOTIDE SEQUENCE</scope>
    <source>
        <strain evidence="7">Okayama</strain>
    </source>
</reference>
<dbReference type="GO" id="GO:0019139">
    <property type="term" value="F:cytokinin dehydrogenase activity"/>
    <property type="evidence" value="ECO:0007669"/>
    <property type="project" value="InterPro"/>
</dbReference>
<feature type="domain" description="Cytokinin dehydrogenase 1 FAD/cytokinin binding" evidence="6">
    <location>
        <begin position="11"/>
        <end position="223"/>
    </location>
</feature>
<dbReference type="EMBL" id="BMAC01000016">
    <property type="protein sequence ID" value="GFP80240.1"/>
    <property type="molecule type" value="Genomic_DNA"/>
</dbReference>
<keyword evidence="4" id="KW-0274">FAD</keyword>
<evidence type="ECO:0000313" key="7">
    <source>
        <dbReference type="EMBL" id="GFP80240.1"/>
    </source>
</evidence>
<comment type="similarity">
    <text evidence="2">Belongs to the oxygen-dependent FAD-linked oxidoreductase family.</text>
</comment>
<dbReference type="PANTHER" id="PTHR13878">
    <property type="entry name" value="GULONOLACTONE OXIDASE"/>
    <property type="match status" value="1"/>
</dbReference>
<keyword evidence="3" id="KW-0285">Flavoprotein</keyword>
<dbReference type="InterPro" id="IPR015345">
    <property type="entry name" value="Cytokinin_DH_FAD/cytokin-bd"/>
</dbReference>
<dbReference type="Proteomes" id="UP000653305">
    <property type="component" value="Unassembled WGS sequence"/>
</dbReference>
<dbReference type="AlphaFoldDB" id="A0A830AZ51"/>
<dbReference type="InterPro" id="IPR016170">
    <property type="entry name" value="Cytok_DH_C_sf"/>
</dbReference>
<accession>A0A830AZ51</accession>
<evidence type="ECO:0000256" key="5">
    <source>
        <dbReference type="ARBA" id="ARBA00023002"/>
    </source>
</evidence>
<proteinExistence type="inferred from homology"/>
<dbReference type="Gene3D" id="3.40.462.10">
    <property type="entry name" value="FAD-linked oxidases, C-terminal domain"/>
    <property type="match status" value="1"/>
</dbReference>